<dbReference type="PANTHER" id="PTHR35377:SF5">
    <property type="entry name" value="ANTITOXIN VAPB46"/>
    <property type="match status" value="1"/>
</dbReference>
<dbReference type="PANTHER" id="PTHR35377">
    <property type="entry name" value="ANTITOXIN VAPB49-RELATED-RELATED"/>
    <property type="match status" value="1"/>
</dbReference>
<evidence type="ECO:0000313" key="4">
    <source>
        <dbReference type="Proteomes" id="UP000569732"/>
    </source>
</evidence>
<protein>
    <recommendedName>
        <fullName evidence="2">Antitoxin</fullName>
    </recommendedName>
</protein>
<dbReference type="InterPro" id="IPR036165">
    <property type="entry name" value="YefM-like_sf"/>
</dbReference>
<organism evidence="3 4">
    <name type="scientific">Spartinivicinus marinus</name>
    <dbReference type="NCBI Taxonomy" id="2994442"/>
    <lineage>
        <taxon>Bacteria</taxon>
        <taxon>Pseudomonadati</taxon>
        <taxon>Pseudomonadota</taxon>
        <taxon>Gammaproteobacteria</taxon>
        <taxon>Oceanospirillales</taxon>
        <taxon>Zooshikellaceae</taxon>
        <taxon>Spartinivicinus</taxon>
    </lineage>
</organism>
<evidence type="ECO:0000256" key="1">
    <source>
        <dbReference type="ARBA" id="ARBA00009981"/>
    </source>
</evidence>
<name>A0A853I940_9GAMM</name>
<comment type="caution">
    <text evidence="3">The sequence shown here is derived from an EMBL/GenBank/DDBJ whole genome shotgun (WGS) entry which is preliminary data.</text>
</comment>
<dbReference type="GO" id="GO:0097351">
    <property type="term" value="F:toxin sequestering activity"/>
    <property type="evidence" value="ECO:0007669"/>
    <property type="project" value="TreeGrafter"/>
</dbReference>
<dbReference type="AlphaFoldDB" id="A0A853I940"/>
<dbReference type="Proteomes" id="UP000569732">
    <property type="component" value="Unassembled WGS sequence"/>
</dbReference>
<evidence type="ECO:0000256" key="2">
    <source>
        <dbReference type="RuleBase" id="RU362080"/>
    </source>
</evidence>
<reference evidence="3 4" key="1">
    <citation type="submission" date="2020-07" db="EMBL/GenBank/DDBJ databases">
        <title>Endozoicomonas sp. nov., isolated from sediment.</title>
        <authorList>
            <person name="Gu T."/>
        </authorList>
    </citation>
    <scope>NUCLEOTIDE SEQUENCE [LARGE SCALE GENOMIC DNA]</scope>
    <source>
        <strain evidence="3 4">SM1973</strain>
    </source>
</reference>
<dbReference type="RefSeq" id="WP_180571793.1">
    <property type="nucleotide sequence ID" value="NZ_JACCKB010000156.1"/>
</dbReference>
<comment type="similarity">
    <text evidence="1 2">Belongs to the phD/YefM antitoxin family.</text>
</comment>
<accession>A0A853I940</accession>
<gene>
    <name evidence="3" type="ORF">H0A36_27815</name>
</gene>
<dbReference type="Gene3D" id="3.40.1620.10">
    <property type="entry name" value="YefM-like domain"/>
    <property type="match status" value="1"/>
</dbReference>
<dbReference type="SUPFAM" id="SSF143120">
    <property type="entry name" value="YefM-like"/>
    <property type="match status" value="1"/>
</dbReference>
<dbReference type="InterPro" id="IPR006442">
    <property type="entry name" value="Antitoxin_Phd/YefM"/>
</dbReference>
<dbReference type="InterPro" id="IPR051416">
    <property type="entry name" value="phD-YefM_TA_antitoxins"/>
</dbReference>
<evidence type="ECO:0000313" key="3">
    <source>
        <dbReference type="EMBL" id="NYZ69823.1"/>
    </source>
</evidence>
<proteinExistence type="inferred from homology"/>
<sequence length="78" mass="8897">MNNEVGSYEAKTKLPELLRRVEAGESFTITNRGKVVADLIPADSRRQRAKLAIANIKRMKKHVVSDEDLMEMKQEGRK</sequence>
<dbReference type="EMBL" id="JACCKB010000156">
    <property type="protein sequence ID" value="NYZ69823.1"/>
    <property type="molecule type" value="Genomic_DNA"/>
</dbReference>
<keyword evidence="4" id="KW-1185">Reference proteome</keyword>
<comment type="function">
    <text evidence="2">Antitoxin component of a type II toxin-antitoxin (TA) system.</text>
</comment>
<dbReference type="Pfam" id="PF02604">
    <property type="entry name" value="PhdYeFM_antitox"/>
    <property type="match status" value="1"/>
</dbReference>
<dbReference type="NCBIfam" id="TIGR01552">
    <property type="entry name" value="phd_fam"/>
    <property type="match status" value="1"/>
</dbReference>